<comment type="caution">
    <text evidence="1">The sequence shown here is derived from an EMBL/GenBank/DDBJ whole genome shotgun (WGS) entry which is preliminary data.</text>
</comment>
<dbReference type="Proteomes" id="UP001177021">
    <property type="component" value="Unassembled WGS sequence"/>
</dbReference>
<accession>A0ACB0JUV7</accession>
<evidence type="ECO:0000313" key="2">
    <source>
        <dbReference type="Proteomes" id="UP001177021"/>
    </source>
</evidence>
<sequence length="633" mass="72388">MDLDKYINKYPNVSRGELEKMSACHFNRVSGESLSESMFESFVRGRHEEREREKENGRAALRTRPLVQVLSVTVQPKRSPLLIYGEICEVYDSGAKQVHELYKRQPDAAEIVGTNTELSLIGQDFSSFPPRTLTPLSWINVELYDGNNHTFAKQRFCLDEDQFENDYEEVKCREISCIQGKITFKYIIIPFGVQCRISFKILGRHLVNDHIDVNGKIVVRYGNTYGNCIDEECVIFDKQNFDFERVGFERKARFLKIPRCWLATPAYAPFIVTLDLSEFGTSRKILNETIELLEGSTSEDSFFQEEMGLLIMVEAEWFEPDPFGVCKSPSLLEISAKDMEELDTDGEDESSDEESDDDLPSNSVLSWNLKPHCTWPSPAVEIFSVFIGREKSKAIQIHGSFEVLIDDEVKYYIFKREERDALRLQEHVNTAPILDGSRLFENFSSLGMKFDIEDVDGRLAIKGFVDFEARVLSFNFYQEKQLCSSILGQNGFAAVHYSIFSEAVLANIKVYLNLKRGGVDVYPEVVSGSLITQYSCYDYSTRYNKDYYRIVLFKSDEDSVQISSNGTIPLSRSMVVVPTYSSLVVDVNLSFGDSSGQMLSCAEIMRFNINEDRKTLETTDYSLCMELGWCDIK</sequence>
<proteinExistence type="predicted"/>
<evidence type="ECO:0000313" key="1">
    <source>
        <dbReference type="EMBL" id="CAJ2647368.1"/>
    </source>
</evidence>
<gene>
    <name evidence="1" type="ORF">MILVUS5_LOCUS15911</name>
</gene>
<reference evidence="1" key="1">
    <citation type="submission" date="2023-10" db="EMBL/GenBank/DDBJ databases">
        <authorList>
            <person name="Rodriguez Cubillos JULIANA M."/>
            <person name="De Vega J."/>
        </authorList>
    </citation>
    <scope>NUCLEOTIDE SEQUENCE</scope>
</reference>
<dbReference type="EMBL" id="CASHSV030000109">
    <property type="protein sequence ID" value="CAJ2647368.1"/>
    <property type="molecule type" value="Genomic_DNA"/>
</dbReference>
<protein>
    <submittedName>
        <fullName evidence="1">Uncharacterized protein</fullName>
    </submittedName>
</protein>
<keyword evidence="2" id="KW-1185">Reference proteome</keyword>
<name>A0ACB0JUV7_TRIPR</name>
<organism evidence="1 2">
    <name type="scientific">Trifolium pratense</name>
    <name type="common">Red clover</name>
    <dbReference type="NCBI Taxonomy" id="57577"/>
    <lineage>
        <taxon>Eukaryota</taxon>
        <taxon>Viridiplantae</taxon>
        <taxon>Streptophyta</taxon>
        <taxon>Embryophyta</taxon>
        <taxon>Tracheophyta</taxon>
        <taxon>Spermatophyta</taxon>
        <taxon>Magnoliopsida</taxon>
        <taxon>eudicotyledons</taxon>
        <taxon>Gunneridae</taxon>
        <taxon>Pentapetalae</taxon>
        <taxon>rosids</taxon>
        <taxon>fabids</taxon>
        <taxon>Fabales</taxon>
        <taxon>Fabaceae</taxon>
        <taxon>Papilionoideae</taxon>
        <taxon>50 kb inversion clade</taxon>
        <taxon>NPAAA clade</taxon>
        <taxon>Hologalegina</taxon>
        <taxon>IRL clade</taxon>
        <taxon>Trifolieae</taxon>
        <taxon>Trifolium</taxon>
    </lineage>
</organism>